<reference evidence="9" key="3">
    <citation type="submission" date="2019-08" db="EMBL/GenBank/DDBJ databases">
        <authorList>
            <consortium name="NCBI Pathogen Detection Project"/>
        </authorList>
    </citation>
    <scope>NUCLEOTIDE SEQUENCE</scope>
    <source>
        <strain evidence="8">S03001-16</strain>
        <strain evidence="9">SSI_AA416</strain>
        <strain evidence="10">SSI_AA646</strain>
    </source>
</reference>
<evidence type="ECO:0000259" key="6">
    <source>
        <dbReference type="Pfam" id="PF05154"/>
    </source>
</evidence>
<comment type="subcellular location">
    <subcellularLocation>
        <location evidence="1">Membrane</location>
        <topology evidence="1">Multi-pass membrane protein</topology>
    </subcellularLocation>
</comment>
<evidence type="ECO:0000256" key="4">
    <source>
        <dbReference type="ARBA" id="ARBA00023136"/>
    </source>
</evidence>
<evidence type="ECO:0000256" key="5">
    <source>
        <dbReference type="SAM" id="Phobius"/>
    </source>
</evidence>
<evidence type="ECO:0000313" key="11">
    <source>
        <dbReference type="Proteomes" id="UP000034636"/>
    </source>
</evidence>
<dbReference type="GO" id="GO:0016020">
    <property type="term" value="C:membrane"/>
    <property type="evidence" value="ECO:0007669"/>
    <property type="project" value="UniProtKB-SubCell"/>
</dbReference>
<dbReference type="AlphaFoldDB" id="A0A0F7J6X8"/>
<dbReference type="Pfam" id="PF05154">
    <property type="entry name" value="TM2"/>
    <property type="match status" value="1"/>
</dbReference>
<evidence type="ECO:0000256" key="1">
    <source>
        <dbReference type="ARBA" id="ARBA00004141"/>
    </source>
</evidence>
<dbReference type="EMBL" id="CP011428">
    <property type="protein sequence ID" value="AKH07416.1"/>
    <property type="molecule type" value="Genomic_DNA"/>
</dbReference>
<evidence type="ECO:0000313" key="10">
    <source>
        <dbReference type="EMBL" id="HAD1535324.1"/>
    </source>
</evidence>
<dbReference type="EMBL" id="DAANEV010000073">
    <property type="protein sequence ID" value="HAC9563405.1"/>
    <property type="molecule type" value="Genomic_DNA"/>
</dbReference>
<organism evidence="7 11">
    <name type="scientific">Salmonella typhimurium</name>
    <dbReference type="NCBI Taxonomy" id="90371"/>
    <lineage>
        <taxon>Bacteria</taxon>
        <taxon>Pseudomonadati</taxon>
        <taxon>Pseudomonadota</taxon>
        <taxon>Gammaproteobacteria</taxon>
        <taxon>Enterobacterales</taxon>
        <taxon>Enterobacteriaceae</taxon>
        <taxon>Salmonella</taxon>
    </lineage>
</organism>
<dbReference type="RefSeq" id="WP_001519189.1">
    <property type="nucleotide sequence ID" value="NZ_CP011428.1"/>
</dbReference>
<evidence type="ECO:0000313" key="9">
    <source>
        <dbReference type="EMBL" id="HAD0805457.1"/>
    </source>
</evidence>
<gene>
    <name evidence="8" type="ORF">G0K31_25340</name>
    <name evidence="9" type="ORF">G0O41_24535</name>
    <name evidence="10" type="ORF">GTH67_24715</name>
    <name evidence="7" type="ORF">SE14_01897</name>
</gene>
<evidence type="ECO:0000313" key="8">
    <source>
        <dbReference type="EMBL" id="HAC9563405.1"/>
    </source>
</evidence>
<feature type="transmembrane region" description="Helical" evidence="5">
    <location>
        <begin position="37"/>
        <end position="56"/>
    </location>
</feature>
<keyword evidence="4 5" id="KW-0472">Membrane</keyword>
<feature type="domain" description="TM2" evidence="6">
    <location>
        <begin position="33"/>
        <end position="83"/>
    </location>
</feature>
<proteinExistence type="predicted"/>
<keyword evidence="2 5" id="KW-0812">Transmembrane</keyword>
<dbReference type="InterPro" id="IPR007829">
    <property type="entry name" value="TM2"/>
</dbReference>
<keyword evidence="3 5" id="KW-1133">Transmembrane helix</keyword>
<protein>
    <submittedName>
        <fullName evidence="7 8">TM2 domain-containing protein</fullName>
    </submittedName>
</protein>
<dbReference type="PATRIC" id="fig|59201.158.peg.1921"/>
<reference evidence="8" key="2">
    <citation type="journal article" date="2018" name="Genome Biol.">
        <title>SKESA: strategic k-mer extension for scrupulous assemblies.</title>
        <authorList>
            <person name="Souvorov A."/>
            <person name="Agarwala R."/>
            <person name="Lipman D.J."/>
        </authorList>
    </citation>
    <scope>NUCLEOTIDE SEQUENCE</scope>
    <source>
        <strain evidence="8">S03001-16</strain>
        <strain evidence="9">SSI_AA416</strain>
        <strain evidence="10">SSI_AA646</strain>
    </source>
</reference>
<feature type="transmembrane region" description="Helical" evidence="5">
    <location>
        <begin position="62"/>
        <end position="86"/>
    </location>
</feature>
<reference evidence="7 11" key="1">
    <citation type="journal article" date="2015" name="Genome Announc.">
        <title>Complete Genome Sequencing of a Multidrug-Resistant and Human-Invasive Salmonella enterica Serovar Typhimurium Strain of the Emerging Sequence Type 213 Genotype.</title>
        <authorList>
            <person name="Calva E."/>
            <person name="Silva C."/>
            <person name="Zaidi M.B."/>
            <person name="Sanchez-Flores A."/>
            <person name="Estrada K."/>
            <person name="Silva G.G."/>
            <person name="Soto-Jimenez L.M."/>
            <person name="Wiesner M."/>
            <person name="Fernandez-Mora M."/>
            <person name="Edwards R.A."/>
            <person name="Vinuesa P."/>
        </authorList>
    </citation>
    <scope>NUCLEOTIDE SEQUENCE [LARGE SCALE GENOMIC DNA]</scope>
    <source>
        <strain evidence="7 11">YU39</strain>
    </source>
</reference>
<evidence type="ECO:0000256" key="3">
    <source>
        <dbReference type="ARBA" id="ARBA00022989"/>
    </source>
</evidence>
<accession>A0A0F7J6X8</accession>
<evidence type="ECO:0000313" key="7">
    <source>
        <dbReference type="EMBL" id="AKH07416.1"/>
    </source>
</evidence>
<dbReference type="EMBL" id="DAANOK010000036">
    <property type="protein sequence ID" value="HAD0805457.1"/>
    <property type="molecule type" value="Genomic_DNA"/>
</dbReference>
<dbReference type="Proteomes" id="UP000034636">
    <property type="component" value="Chromosome"/>
</dbReference>
<evidence type="ECO:0000256" key="2">
    <source>
        <dbReference type="ARBA" id="ARBA00022692"/>
    </source>
</evidence>
<sequence length="98" mass="10871">MSEMVFCRGCGKEIHKDATSCPNCGAPQRTASSKSRMTAALLAFFLGGLGAHKFYLGKVGQGFLYLIFCWTFIPAIVAFIEFFIYLCTSDEDFARKYG</sequence>
<dbReference type="EMBL" id="DAANUW010000105">
    <property type="protein sequence ID" value="HAD1535324.1"/>
    <property type="molecule type" value="Genomic_DNA"/>
</dbReference>
<name>A0A0F7J6X8_SALTM</name>